<evidence type="ECO:0000313" key="2">
    <source>
        <dbReference type="EMBL" id="GBE78373.1"/>
    </source>
</evidence>
<dbReference type="OrthoDB" id="340681at2759"/>
<dbReference type="GeneID" id="38775290"/>
<keyword evidence="3" id="KW-1185">Reference proteome</keyword>
<gene>
    <name evidence="2" type="ORF">SCP_0112580</name>
</gene>
<proteinExistence type="predicted"/>
<comment type="caution">
    <text evidence="2">The sequence shown here is derived from an EMBL/GenBank/DDBJ whole genome shotgun (WGS) entry which is preliminary data.</text>
</comment>
<protein>
    <submittedName>
        <fullName evidence="2">Uncharacterized protein</fullName>
    </submittedName>
</protein>
<dbReference type="Proteomes" id="UP000287166">
    <property type="component" value="Unassembled WGS sequence"/>
</dbReference>
<sequence>MLVGDQLADVPNKTPPIDSRRQTRISEARRLKQSGYNCLWETTVVLLHCPHQVHIHQFLPLTRPLQVPPSAAASGKHIRARLKPGVCRLEVHVPVDTRSEVWNTERSKELGRARVEDDKEKNQELAKVKQREEEEPRLSEVRMRSEQVPQVGAYILGIVRIGQLHLHPISETHQLRPTLTYMDILTRKNKRGRGGEESDDDSDDGPLPDPDEPAPAPAPKKEKKPAVDAKEVQVSVRKTSEDKGMHFQGGLTAVRREMLTIMHAEEDEKWDDYEYCDGEAAESNNAFEAVFSQNAEHLECKTDITNVLKDIRGL</sequence>
<dbReference type="GO" id="GO:0042797">
    <property type="term" value="P:tRNA transcription by RNA polymerase III"/>
    <property type="evidence" value="ECO:0007669"/>
    <property type="project" value="TreeGrafter"/>
</dbReference>
<evidence type="ECO:0000256" key="1">
    <source>
        <dbReference type="SAM" id="MobiDB-lite"/>
    </source>
</evidence>
<dbReference type="InterPro" id="IPR006886">
    <property type="entry name" value="RNA_pol_III_Rpc5"/>
</dbReference>
<dbReference type="InParanoid" id="A0A401G8B4"/>
<organism evidence="2 3">
    <name type="scientific">Sparassis crispa</name>
    <dbReference type="NCBI Taxonomy" id="139825"/>
    <lineage>
        <taxon>Eukaryota</taxon>
        <taxon>Fungi</taxon>
        <taxon>Dikarya</taxon>
        <taxon>Basidiomycota</taxon>
        <taxon>Agaricomycotina</taxon>
        <taxon>Agaricomycetes</taxon>
        <taxon>Polyporales</taxon>
        <taxon>Sparassidaceae</taxon>
        <taxon>Sparassis</taxon>
    </lineage>
</organism>
<name>A0A401G8B4_9APHY</name>
<accession>A0A401G8B4</accession>
<dbReference type="PANTHER" id="PTHR12069:SF0">
    <property type="entry name" value="DNA-DIRECTED RNA POLYMERASE III SUBUNIT RPC5"/>
    <property type="match status" value="1"/>
</dbReference>
<feature type="region of interest" description="Disordered" evidence="1">
    <location>
        <begin position="113"/>
        <end position="143"/>
    </location>
</feature>
<feature type="compositionally biased region" description="Acidic residues" evidence="1">
    <location>
        <begin position="197"/>
        <end position="212"/>
    </location>
</feature>
<dbReference type="STRING" id="139825.A0A401G8B4"/>
<dbReference type="FunCoup" id="A0A401G8B4">
    <property type="interactions" value="41"/>
</dbReference>
<dbReference type="EMBL" id="BFAD01000001">
    <property type="protein sequence ID" value="GBE78373.1"/>
    <property type="molecule type" value="Genomic_DNA"/>
</dbReference>
<dbReference type="AlphaFoldDB" id="A0A401G8B4"/>
<dbReference type="PANTHER" id="PTHR12069">
    <property type="entry name" value="DNA-DIRECTED RNA POLYMERASES III 80 KDA POLYPEPTIDE RNA POLYMERASE III SUBUNIT 5"/>
    <property type="match status" value="1"/>
</dbReference>
<feature type="region of interest" description="Disordered" evidence="1">
    <location>
        <begin position="1"/>
        <end position="21"/>
    </location>
</feature>
<feature type="region of interest" description="Disordered" evidence="1">
    <location>
        <begin position="189"/>
        <end position="234"/>
    </location>
</feature>
<dbReference type="Pfam" id="PF04801">
    <property type="entry name" value="RPC5"/>
    <property type="match status" value="1"/>
</dbReference>
<evidence type="ECO:0000313" key="3">
    <source>
        <dbReference type="Proteomes" id="UP000287166"/>
    </source>
</evidence>
<reference evidence="2 3" key="1">
    <citation type="journal article" date="2018" name="Sci. Rep.">
        <title>Genome sequence of the cauliflower mushroom Sparassis crispa (Hanabiratake) and its association with beneficial usage.</title>
        <authorList>
            <person name="Kiyama R."/>
            <person name="Furutani Y."/>
            <person name="Kawaguchi K."/>
            <person name="Nakanishi T."/>
        </authorList>
    </citation>
    <scope>NUCLEOTIDE SEQUENCE [LARGE SCALE GENOMIC DNA]</scope>
</reference>
<dbReference type="RefSeq" id="XP_027609286.1">
    <property type="nucleotide sequence ID" value="XM_027753485.1"/>
</dbReference>
<dbReference type="GO" id="GO:0005666">
    <property type="term" value="C:RNA polymerase III complex"/>
    <property type="evidence" value="ECO:0007669"/>
    <property type="project" value="TreeGrafter"/>
</dbReference>